<dbReference type="EMBL" id="OOIP01000033">
    <property type="protein sequence ID" value="SPO41919.1"/>
    <property type="molecule type" value="Genomic_DNA"/>
</dbReference>
<feature type="region of interest" description="Disordered" evidence="2">
    <location>
        <begin position="255"/>
        <end position="275"/>
    </location>
</feature>
<evidence type="ECO:0000256" key="1">
    <source>
        <dbReference type="ARBA" id="ARBA00006865"/>
    </source>
</evidence>
<gene>
    <name evidence="5" type="ORF">PSFLO_07402</name>
</gene>
<dbReference type="GO" id="GO:0005975">
    <property type="term" value="P:carbohydrate metabolic process"/>
    <property type="evidence" value="ECO:0007669"/>
    <property type="project" value="InterPro"/>
</dbReference>
<evidence type="ECO:0000313" key="5">
    <source>
        <dbReference type="EMBL" id="SPO41919.1"/>
    </source>
</evidence>
<feature type="domain" description="GH16" evidence="4">
    <location>
        <begin position="84"/>
        <end position="441"/>
    </location>
</feature>
<keyword evidence="3" id="KW-1133">Transmembrane helix</keyword>
<evidence type="ECO:0000313" key="6">
    <source>
        <dbReference type="Proteomes" id="UP000323386"/>
    </source>
</evidence>
<dbReference type="PROSITE" id="PS51762">
    <property type="entry name" value="GH16_2"/>
    <property type="match status" value="1"/>
</dbReference>
<accession>A0A5C3FEW8</accession>
<organism evidence="5 6">
    <name type="scientific">Pseudozyma flocculosa</name>
    <dbReference type="NCBI Taxonomy" id="84751"/>
    <lineage>
        <taxon>Eukaryota</taxon>
        <taxon>Fungi</taxon>
        <taxon>Dikarya</taxon>
        <taxon>Basidiomycota</taxon>
        <taxon>Ustilaginomycotina</taxon>
        <taxon>Ustilaginomycetes</taxon>
        <taxon>Ustilaginales</taxon>
        <taxon>Ustilaginaceae</taxon>
        <taxon>Pseudozyma</taxon>
    </lineage>
</organism>
<evidence type="ECO:0000256" key="2">
    <source>
        <dbReference type="SAM" id="MobiDB-lite"/>
    </source>
</evidence>
<proteinExistence type="inferred from homology"/>
<dbReference type="PANTHER" id="PTHR10963">
    <property type="entry name" value="GLYCOSYL HYDROLASE-RELATED"/>
    <property type="match status" value="1"/>
</dbReference>
<dbReference type="GO" id="GO:0004553">
    <property type="term" value="F:hydrolase activity, hydrolyzing O-glycosyl compounds"/>
    <property type="evidence" value="ECO:0007669"/>
    <property type="project" value="InterPro"/>
</dbReference>
<name>A0A5C3FEW8_9BASI</name>
<protein>
    <submittedName>
        <fullName evidence="5">Related to beta-1,3-glucan binding protein</fullName>
    </submittedName>
</protein>
<dbReference type="Gene3D" id="2.60.120.200">
    <property type="match status" value="1"/>
</dbReference>
<feature type="transmembrane region" description="Helical" evidence="3">
    <location>
        <begin position="63"/>
        <end position="88"/>
    </location>
</feature>
<keyword evidence="3" id="KW-0472">Membrane</keyword>
<feature type="region of interest" description="Disordered" evidence="2">
    <location>
        <begin position="31"/>
        <end position="55"/>
    </location>
</feature>
<dbReference type="InterPro" id="IPR013320">
    <property type="entry name" value="ConA-like_dom_sf"/>
</dbReference>
<keyword evidence="6" id="KW-1185">Reference proteome</keyword>
<evidence type="ECO:0000256" key="3">
    <source>
        <dbReference type="SAM" id="Phobius"/>
    </source>
</evidence>
<dbReference type="InterPro" id="IPR050546">
    <property type="entry name" value="Glycosyl_Hydrlase_16"/>
</dbReference>
<dbReference type="SUPFAM" id="SSF49899">
    <property type="entry name" value="Concanavalin A-like lectins/glucanases"/>
    <property type="match status" value="1"/>
</dbReference>
<comment type="similarity">
    <text evidence="1">Belongs to the glycosyl hydrolase 16 family.</text>
</comment>
<feature type="compositionally biased region" description="Basic and acidic residues" evidence="2">
    <location>
        <begin position="46"/>
        <end position="55"/>
    </location>
</feature>
<dbReference type="AlphaFoldDB" id="A0A5C3FEW8"/>
<dbReference type="Pfam" id="PF00722">
    <property type="entry name" value="Glyco_hydro_16"/>
    <property type="match status" value="1"/>
</dbReference>
<keyword evidence="3" id="KW-0812">Transmembrane</keyword>
<dbReference type="PANTHER" id="PTHR10963:SF55">
    <property type="entry name" value="GLYCOSIDE HYDROLASE FAMILY 16 PROTEIN"/>
    <property type="match status" value="1"/>
</dbReference>
<reference evidence="5 6" key="1">
    <citation type="submission" date="2018-03" db="EMBL/GenBank/DDBJ databases">
        <authorList>
            <person name="Guldener U."/>
        </authorList>
    </citation>
    <scope>NUCLEOTIDE SEQUENCE [LARGE SCALE GENOMIC DNA]</scope>
    <source>
        <strain evidence="5 6">DAOM196992</strain>
    </source>
</reference>
<sequence length="441" mass="49364">MGLFSRQAKQAQEEPRALSALQLQTLQYSSSVAAAEPKAPRSTKRVGSDDDDQRRAKPLNDRLSYWLFVGPVFLGIAAAAAIIALGAIKTLPKDKFCLVLHEDFSSGTLDPAIWQRQVETGGWGNKEFEWTTDSTNNSYIQDGMLHIVPTLTSDQLGEAAIMDGYTLNLTHNGCTASNQSDAFCAVKSNATTGTILPPIQSARLSTNISTAIKYGKVEVRARMPTGDWLWPAIWMMPRHDTYGGWPSSGEIDIMEGKGNRPKKRTDEDSNVMKSTLHWGPDPGASALDGYAKTYKGRRLYRDYYDQSFHTFGLEWTDKHIFTYDNSPVFKNFAMKWVQGGFWKLGNWPLYSANGTTLLKNPWGSSVSAPFDQEFYLILNVAVGGANGYFEDGKDDNKPWLNSASNPARDFWLSRNDWLPTWPKDPAQRGMVVDWVKIWQKC</sequence>
<dbReference type="InterPro" id="IPR000757">
    <property type="entry name" value="Beta-glucanase-like"/>
</dbReference>
<dbReference type="Proteomes" id="UP000323386">
    <property type="component" value="Unassembled WGS sequence"/>
</dbReference>
<dbReference type="OrthoDB" id="4781at2759"/>
<evidence type="ECO:0000259" key="4">
    <source>
        <dbReference type="PROSITE" id="PS51762"/>
    </source>
</evidence>